<dbReference type="PIRSF" id="PIRSF005572">
    <property type="entry name" value="NifS"/>
    <property type="match status" value="1"/>
</dbReference>
<name>A0A6A7K8N4_9FIRM</name>
<dbReference type="EMBL" id="WHNX01000011">
    <property type="protein sequence ID" value="MPW25869.1"/>
    <property type="molecule type" value="Genomic_DNA"/>
</dbReference>
<comment type="caution">
    <text evidence="8">The sequence shown here is derived from an EMBL/GenBank/DDBJ whole genome shotgun (WGS) entry which is preliminary data.</text>
</comment>
<dbReference type="Proteomes" id="UP000440004">
    <property type="component" value="Unassembled WGS sequence"/>
</dbReference>
<dbReference type="RefSeq" id="WP_152803758.1">
    <property type="nucleotide sequence ID" value="NZ_WHNX01000011.1"/>
</dbReference>
<feature type="domain" description="Aminotransferase class V" evidence="7">
    <location>
        <begin position="64"/>
        <end position="433"/>
    </location>
</feature>
<dbReference type="InterPro" id="IPR016454">
    <property type="entry name" value="Cysteine_dSase"/>
</dbReference>
<dbReference type="InterPro" id="IPR000192">
    <property type="entry name" value="Aminotrans_V_dom"/>
</dbReference>
<sequence>MITTNYNEGTIKLKSNDYYFLPEYRSSKYTKKINGPYGNQELDINLIRKDFPILQKRVNGKPLVWLDNSATTQKPNCVIKAIDNYYSEYNSNIHRGAHTLAKIATEAYEGAREKIRSFINADSCEEIIFVRGTTEAINLVAETFGDDKIQKEDEIIISVMEHHSNIVPWQKLAQKKGAIIKVVPIDDCGEIIMEEYAKLLTSRTKIVAITHLSNVLGTINPIKKMIEMAHHIDVPVLIDGAQSIPHIGVNVKELDADFFVFSGHKIYAPTGIGVLYGKKAILEEMTPWQRGGGMIKDVNFETTTYNDLPYKFEAGTGNIADAIGLGEAIAYINNIGIERVQLHEKKLTSYAMDQLSQIPSIRLIGTSSNKSSVLSYILEGVTPEDVAKFLNNDGIAVRAGHHCAQPVLKRYGLNSAVRASIGIYNTIEEINALVGSTLKIARY</sequence>
<dbReference type="GO" id="GO:0031071">
    <property type="term" value="F:cysteine desulfurase activity"/>
    <property type="evidence" value="ECO:0007669"/>
    <property type="project" value="UniProtKB-EC"/>
</dbReference>
<dbReference type="GO" id="GO:0006534">
    <property type="term" value="P:cysteine metabolic process"/>
    <property type="evidence" value="ECO:0007669"/>
    <property type="project" value="InterPro"/>
</dbReference>
<evidence type="ECO:0000259" key="7">
    <source>
        <dbReference type="Pfam" id="PF00266"/>
    </source>
</evidence>
<dbReference type="GO" id="GO:0030170">
    <property type="term" value="F:pyridoxal phosphate binding"/>
    <property type="evidence" value="ECO:0007669"/>
    <property type="project" value="InterPro"/>
</dbReference>
<gene>
    <name evidence="8" type="primary">sufS</name>
    <name evidence="8" type="ORF">GC105_08710</name>
</gene>
<evidence type="ECO:0000313" key="8">
    <source>
        <dbReference type="EMBL" id="MPW25869.1"/>
    </source>
</evidence>
<dbReference type="Gene3D" id="3.90.1150.10">
    <property type="entry name" value="Aspartate Aminotransferase, domain 1"/>
    <property type="match status" value="1"/>
</dbReference>
<reference evidence="8 9" key="1">
    <citation type="submission" date="2019-10" db="EMBL/GenBank/DDBJ databases">
        <title>Alkalibaculum tamaniensis sp.nov., a new alkaliphilic acetogen, isolated on methoxylated aromatics from a mud volcano.</title>
        <authorList>
            <person name="Khomyakova M.A."/>
            <person name="Merkel A.Y."/>
            <person name="Bonch-Osmolovskaya E.A."/>
            <person name="Slobodkin A.I."/>
        </authorList>
    </citation>
    <scope>NUCLEOTIDE SEQUENCE [LARGE SCALE GENOMIC DNA]</scope>
    <source>
        <strain evidence="8 9">M08DMB</strain>
    </source>
</reference>
<dbReference type="InterPro" id="IPR015424">
    <property type="entry name" value="PyrdxlP-dep_Trfase"/>
</dbReference>
<protein>
    <recommendedName>
        <fullName evidence="3">cysteine desulfurase</fullName>
        <ecNumber evidence="3">2.8.1.7</ecNumber>
    </recommendedName>
</protein>
<dbReference type="PANTHER" id="PTHR43586">
    <property type="entry name" value="CYSTEINE DESULFURASE"/>
    <property type="match status" value="1"/>
</dbReference>
<dbReference type="CDD" id="cd06453">
    <property type="entry name" value="SufS_like"/>
    <property type="match status" value="1"/>
</dbReference>
<dbReference type="InterPro" id="IPR015422">
    <property type="entry name" value="PyrdxlP-dep_Trfase_small"/>
</dbReference>
<evidence type="ECO:0000256" key="4">
    <source>
        <dbReference type="ARBA" id="ARBA00022679"/>
    </source>
</evidence>
<organism evidence="8 9">
    <name type="scientific">Alkalibaculum sporogenes</name>
    <dbReference type="NCBI Taxonomy" id="2655001"/>
    <lineage>
        <taxon>Bacteria</taxon>
        <taxon>Bacillati</taxon>
        <taxon>Bacillota</taxon>
        <taxon>Clostridia</taxon>
        <taxon>Eubacteriales</taxon>
        <taxon>Eubacteriaceae</taxon>
        <taxon>Alkalibaculum</taxon>
    </lineage>
</organism>
<keyword evidence="5" id="KW-0663">Pyridoxal phosphate</keyword>
<evidence type="ECO:0000256" key="1">
    <source>
        <dbReference type="ARBA" id="ARBA00001933"/>
    </source>
</evidence>
<proteinExistence type="inferred from homology"/>
<dbReference type="InterPro" id="IPR010970">
    <property type="entry name" value="Cys_dSase_SufS"/>
</dbReference>
<comment type="catalytic activity">
    <reaction evidence="6">
        <text>(sulfur carrier)-H + L-cysteine = (sulfur carrier)-SH + L-alanine</text>
        <dbReference type="Rhea" id="RHEA:43892"/>
        <dbReference type="Rhea" id="RHEA-COMP:14737"/>
        <dbReference type="Rhea" id="RHEA-COMP:14739"/>
        <dbReference type="ChEBI" id="CHEBI:29917"/>
        <dbReference type="ChEBI" id="CHEBI:35235"/>
        <dbReference type="ChEBI" id="CHEBI:57972"/>
        <dbReference type="ChEBI" id="CHEBI:64428"/>
        <dbReference type="EC" id="2.8.1.7"/>
    </reaction>
</comment>
<dbReference type="Pfam" id="PF00266">
    <property type="entry name" value="Aminotran_5"/>
    <property type="match status" value="1"/>
</dbReference>
<dbReference type="SUPFAM" id="SSF53383">
    <property type="entry name" value="PLP-dependent transferases"/>
    <property type="match status" value="1"/>
</dbReference>
<evidence type="ECO:0000256" key="6">
    <source>
        <dbReference type="ARBA" id="ARBA00050776"/>
    </source>
</evidence>
<evidence type="ECO:0000313" key="9">
    <source>
        <dbReference type="Proteomes" id="UP000440004"/>
    </source>
</evidence>
<dbReference type="EC" id="2.8.1.7" evidence="3"/>
<keyword evidence="9" id="KW-1185">Reference proteome</keyword>
<evidence type="ECO:0000256" key="2">
    <source>
        <dbReference type="ARBA" id="ARBA00010447"/>
    </source>
</evidence>
<dbReference type="NCBIfam" id="TIGR01979">
    <property type="entry name" value="sufS"/>
    <property type="match status" value="1"/>
</dbReference>
<comment type="similarity">
    <text evidence="2">Belongs to the class-V pyridoxal-phosphate-dependent aminotransferase family. Csd subfamily.</text>
</comment>
<accession>A0A6A7K8N4</accession>
<comment type="cofactor">
    <cofactor evidence="1">
        <name>pyridoxal 5'-phosphate</name>
        <dbReference type="ChEBI" id="CHEBI:597326"/>
    </cofactor>
</comment>
<evidence type="ECO:0000256" key="3">
    <source>
        <dbReference type="ARBA" id="ARBA00012239"/>
    </source>
</evidence>
<dbReference type="AlphaFoldDB" id="A0A6A7K8N4"/>
<dbReference type="Gene3D" id="3.40.640.10">
    <property type="entry name" value="Type I PLP-dependent aspartate aminotransferase-like (Major domain)"/>
    <property type="match status" value="1"/>
</dbReference>
<evidence type="ECO:0000256" key="5">
    <source>
        <dbReference type="ARBA" id="ARBA00022898"/>
    </source>
</evidence>
<keyword evidence="4" id="KW-0808">Transferase</keyword>
<dbReference type="InterPro" id="IPR015421">
    <property type="entry name" value="PyrdxlP-dep_Trfase_major"/>
</dbReference>
<dbReference type="PANTHER" id="PTHR43586:SF8">
    <property type="entry name" value="CYSTEINE DESULFURASE 1, CHLOROPLASTIC"/>
    <property type="match status" value="1"/>
</dbReference>